<evidence type="ECO:0000259" key="3">
    <source>
        <dbReference type="Pfam" id="PF03407"/>
    </source>
</evidence>
<evidence type="ECO:0000256" key="1">
    <source>
        <dbReference type="SAM" id="MobiDB-lite"/>
    </source>
</evidence>
<organism evidence="4 5">
    <name type="scientific">Heterodera trifolii</name>
    <dbReference type="NCBI Taxonomy" id="157864"/>
    <lineage>
        <taxon>Eukaryota</taxon>
        <taxon>Metazoa</taxon>
        <taxon>Ecdysozoa</taxon>
        <taxon>Nematoda</taxon>
        <taxon>Chromadorea</taxon>
        <taxon>Rhabditida</taxon>
        <taxon>Tylenchina</taxon>
        <taxon>Tylenchomorpha</taxon>
        <taxon>Tylenchoidea</taxon>
        <taxon>Heteroderidae</taxon>
        <taxon>Heteroderinae</taxon>
        <taxon>Heterodera</taxon>
    </lineage>
</organism>
<dbReference type="EMBL" id="JBICBT010000267">
    <property type="protein sequence ID" value="KAL3118703.1"/>
    <property type="molecule type" value="Genomic_DNA"/>
</dbReference>
<keyword evidence="2" id="KW-0472">Membrane</keyword>
<dbReference type="AlphaFoldDB" id="A0ABD2LTX7"/>
<keyword evidence="5" id="KW-1185">Reference proteome</keyword>
<keyword evidence="2" id="KW-0812">Transmembrane</keyword>
<evidence type="ECO:0000313" key="5">
    <source>
        <dbReference type="Proteomes" id="UP001620626"/>
    </source>
</evidence>
<dbReference type="Proteomes" id="UP001620626">
    <property type="component" value="Unassembled WGS sequence"/>
</dbReference>
<name>A0ABD2LTX7_9BILA</name>
<dbReference type="Pfam" id="PF03407">
    <property type="entry name" value="Nucleotid_trans"/>
    <property type="match status" value="1"/>
</dbReference>
<keyword evidence="2" id="KW-1133">Transmembrane helix</keyword>
<accession>A0ABD2LTX7</accession>
<reference evidence="4 5" key="1">
    <citation type="submission" date="2024-10" db="EMBL/GenBank/DDBJ databases">
        <authorList>
            <person name="Kim D."/>
        </authorList>
    </citation>
    <scope>NUCLEOTIDE SEQUENCE [LARGE SCALE GENOMIC DNA]</scope>
    <source>
        <strain evidence="4">BH-2024</strain>
    </source>
</reference>
<evidence type="ECO:0000256" key="2">
    <source>
        <dbReference type="SAM" id="Phobius"/>
    </source>
</evidence>
<dbReference type="InterPro" id="IPR005069">
    <property type="entry name" value="Nucl-diP-sugar_transferase"/>
</dbReference>
<comment type="caution">
    <text evidence="4">The sequence shown here is derived from an EMBL/GenBank/DDBJ whole genome shotgun (WGS) entry which is preliminary data.</text>
</comment>
<evidence type="ECO:0000313" key="4">
    <source>
        <dbReference type="EMBL" id="KAL3118703.1"/>
    </source>
</evidence>
<feature type="region of interest" description="Disordered" evidence="1">
    <location>
        <begin position="56"/>
        <end position="87"/>
    </location>
</feature>
<gene>
    <name evidence="4" type="ORF">niasHT_000525</name>
</gene>
<dbReference type="PANTHER" id="PTHR31967:SF10">
    <property type="entry name" value="NUCLEOTIDE-DIPHOSPHO-SUGAR TRANSFERASE DOMAIN-CONTAINING PROTEIN"/>
    <property type="match status" value="1"/>
</dbReference>
<dbReference type="PANTHER" id="PTHR31967">
    <property type="entry name" value="GROUNDHOG (HEDGEHOG-LIKE FAMILY)-RELATED"/>
    <property type="match status" value="1"/>
</dbReference>
<sequence length="495" mass="57189">MTKQPISANTQTVCRRRGVPSYIDEAAENAAKTEVPTTSSSTNMARHKVEEAKMRNGGASAQMAALSHPPKGSRRTTTAEEEEAESNELEHFAHEYKKQLRRILPSTYAKRLLPAQLYRTLIYISYLFWFVIGILVIRKTKSAVVAMRYVRAHSATVSLASIEQSAQFQQLLHQIEDDQRPPALLMLNQHALNMTFSFLCNTAMFPGVHERFIFVTLDDKARDALHKHWPNVRVFHWPTPSLYKQFSFAEGAYQTIYILRANLAVALIKQGKAVWFMQQDTFWRRNLFELDLEHDNNKYIEPKEPYDLLFDQIGHGKKSQRAGWVNGATFFIRANNHTRLFFEAIADKLAHWYAPDMGIMIHQCNTWEKPKCAFIPHKIANSWEWMYTEQRNPPYVIQLDCETDGRSKLQQLAKFGFYFTKQDGRTCDPEAVRRTQRIMGKGQVDVGGPVSLSWGRFQFKVYWWLVDYIICTPVIGPYLKTYLALIGYILTITIA</sequence>
<feature type="domain" description="Nucleotide-diphospho-sugar transferase" evidence="3">
    <location>
        <begin position="208"/>
        <end position="412"/>
    </location>
</feature>
<feature type="transmembrane region" description="Helical" evidence="2">
    <location>
        <begin position="120"/>
        <end position="137"/>
    </location>
</feature>
<proteinExistence type="predicted"/>
<protein>
    <recommendedName>
        <fullName evidence="3">Nucleotide-diphospho-sugar transferase domain-containing protein</fullName>
    </recommendedName>
</protein>